<dbReference type="RefSeq" id="WP_345463066.1">
    <property type="nucleotide sequence ID" value="NZ_BAABRP010000003.1"/>
</dbReference>
<reference evidence="2 3" key="1">
    <citation type="submission" date="2024-02" db="EMBL/GenBank/DDBJ databases">
        <title>Deinococcus carri NBRC 110142.</title>
        <authorList>
            <person name="Ichikawa N."/>
            <person name="Katano-Makiyama Y."/>
            <person name="Hidaka K."/>
        </authorList>
    </citation>
    <scope>NUCLEOTIDE SEQUENCE [LARGE SCALE GENOMIC DNA]</scope>
    <source>
        <strain evidence="2 3">NBRC 110142</strain>
    </source>
</reference>
<sequence length="132" mass="13690">MPLPLTLLASPLALLAPAASDPCTLSTSLTLPNYQALQGAQGELRVQVNCPAPERRYRLIWPGAVSSGTGLELELLGGLKVTVQGAAADLGGLNVMSGPQTLRFAVQAAPGQWGVPRGEQRLGKPVLLEVGQ</sequence>
<proteinExistence type="predicted"/>
<feature type="chain" id="PRO_5045633826" evidence="1">
    <location>
        <begin position="19"/>
        <end position="132"/>
    </location>
</feature>
<name>A0ABP9W5U7_9DEIO</name>
<keyword evidence="1" id="KW-0732">Signal</keyword>
<keyword evidence="3" id="KW-1185">Reference proteome</keyword>
<gene>
    <name evidence="2" type="ORF">Dcar01_01437</name>
</gene>
<organism evidence="2 3">
    <name type="scientific">Deinococcus carri</name>
    <dbReference type="NCBI Taxonomy" id="1211323"/>
    <lineage>
        <taxon>Bacteria</taxon>
        <taxon>Thermotogati</taxon>
        <taxon>Deinococcota</taxon>
        <taxon>Deinococci</taxon>
        <taxon>Deinococcales</taxon>
        <taxon>Deinococcaceae</taxon>
        <taxon>Deinococcus</taxon>
    </lineage>
</organism>
<dbReference type="EMBL" id="BAABRP010000003">
    <property type="protein sequence ID" value="GAA5512716.1"/>
    <property type="molecule type" value="Genomic_DNA"/>
</dbReference>
<evidence type="ECO:0000313" key="3">
    <source>
        <dbReference type="Proteomes" id="UP001401887"/>
    </source>
</evidence>
<feature type="signal peptide" evidence="1">
    <location>
        <begin position="1"/>
        <end position="18"/>
    </location>
</feature>
<dbReference type="Proteomes" id="UP001401887">
    <property type="component" value="Unassembled WGS sequence"/>
</dbReference>
<comment type="caution">
    <text evidence="2">The sequence shown here is derived from an EMBL/GenBank/DDBJ whole genome shotgun (WGS) entry which is preliminary data.</text>
</comment>
<accession>A0ABP9W5U7</accession>
<evidence type="ECO:0000313" key="2">
    <source>
        <dbReference type="EMBL" id="GAA5512716.1"/>
    </source>
</evidence>
<protein>
    <submittedName>
        <fullName evidence="2">Uncharacterized protein</fullName>
    </submittedName>
</protein>
<evidence type="ECO:0000256" key="1">
    <source>
        <dbReference type="SAM" id="SignalP"/>
    </source>
</evidence>